<organism evidence="4 5">
    <name type="scientific">Paraburkholderia fungorum</name>
    <dbReference type="NCBI Taxonomy" id="134537"/>
    <lineage>
        <taxon>Bacteria</taxon>
        <taxon>Pseudomonadati</taxon>
        <taxon>Pseudomonadota</taxon>
        <taxon>Betaproteobacteria</taxon>
        <taxon>Burkholderiales</taxon>
        <taxon>Burkholderiaceae</taxon>
        <taxon>Paraburkholderia</taxon>
    </lineage>
</organism>
<dbReference type="PROSITE" id="PS51186">
    <property type="entry name" value="GNAT"/>
    <property type="match status" value="1"/>
</dbReference>
<evidence type="ECO:0000256" key="2">
    <source>
        <dbReference type="ARBA" id="ARBA00023315"/>
    </source>
</evidence>
<keyword evidence="1 4" id="KW-0808">Transferase</keyword>
<sequence>MNQDIRTTTCSEGLPRGLTLRALRVSDAEQFHAMQQLAGVVNGNPHVPFQTLASTREYLEKLAPPEIAIAAMVGDTLVGEAELTPFKGRRAHAASLGIGVHDAWQRRGIGTALMNELLDLADNWLGLRRLELHVFTDNHAALALYRKFGFEIEAHQRGAVLRRGVLIDCYFMARLREAPPLATPSAASLEPTAANIAAK</sequence>
<evidence type="ECO:0000313" key="4">
    <source>
        <dbReference type="EMBL" id="RKF36360.1"/>
    </source>
</evidence>
<dbReference type="Pfam" id="PF00583">
    <property type="entry name" value="Acetyltransf_1"/>
    <property type="match status" value="1"/>
</dbReference>
<name>A0A420FTS2_9BURK</name>
<dbReference type="OrthoDB" id="336415at2"/>
<evidence type="ECO:0000313" key="5">
    <source>
        <dbReference type="Proteomes" id="UP000283709"/>
    </source>
</evidence>
<feature type="domain" description="N-acetyltransferase" evidence="3">
    <location>
        <begin position="18"/>
        <end position="177"/>
    </location>
</feature>
<dbReference type="PANTHER" id="PTHR43877">
    <property type="entry name" value="AMINOALKYLPHOSPHONATE N-ACETYLTRANSFERASE-RELATED-RELATED"/>
    <property type="match status" value="1"/>
</dbReference>
<dbReference type="Proteomes" id="UP000283709">
    <property type="component" value="Unassembled WGS sequence"/>
</dbReference>
<evidence type="ECO:0000259" key="3">
    <source>
        <dbReference type="PROSITE" id="PS51186"/>
    </source>
</evidence>
<proteinExistence type="predicted"/>
<dbReference type="EMBL" id="MCAS01000040">
    <property type="protein sequence ID" value="RKF36360.1"/>
    <property type="molecule type" value="Genomic_DNA"/>
</dbReference>
<dbReference type="AlphaFoldDB" id="A0A420FTS2"/>
<gene>
    <name evidence="4" type="ORF">BCY88_36140</name>
</gene>
<dbReference type="CDD" id="cd04301">
    <property type="entry name" value="NAT_SF"/>
    <property type="match status" value="1"/>
</dbReference>
<comment type="caution">
    <text evidence="4">The sequence shown here is derived from an EMBL/GenBank/DDBJ whole genome shotgun (WGS) entry which is preliminary data.</text>
</comment>
<protein>
    <submittedName>
        <fullName evidence="4">Alanine acetyltransferase</fullName>
    </submittedName>
</protein>
<evidence type="ECO:0000256" key="1">
    <source>
        <dbReference type="ARBA" id="ARBA00022679"/>
    </source>
</evidence>
<keyword evidence="2" id="KW-0012">Acyltransferase</keyword>
<dbReference type="InterPro" id="IPR016181">
    <property type="entry name" value="Acyl_CoA_acyltransferase"/>
</dbReference>
<dbReference type="InterPro" id="IPR000182">
    <property type="entry name" value="GNAT_dom"/>
</dbReference>
<dbReference type="Gene3D" id="3.40.630.30">
    <property type="match status" value="1"/>
</dbReference>
<dbReference type="SUPFAM" id="SSF55729">
    <property type="entry name" value="Acyl-CoA N-acyltransferases (Nat)"/>
    <property type="match status" value="1"/>
</dbReference>
<dbReference type="InterPro" id="IPR050832">
    <property type="entry name" value="Bact_Acetyltransf"/>
</dbReference>
<reference evidence="4 5" key="1">
    <citation type="submission" date="2016-07" db="EMBL/GenBank/DDBJ databases">
        <title>Genome analysis of Burkholderia fungorum ES3-20.</title>
        <authorList>
            <person name="Xu D."/>
            <person name="Yao R."/>
            <person name="Zheng S."/>
        </authorList>
    </citation>
    <scope>NUCLEOTIDE SEQUENCE [LARGE SCALE GENOMIC DNA]</scope>
    <source>
        <strain evidence="4 5">ES3-20</strain>
    </source>
</reference>
<dbReference type="RefSeq" id="WP_120347778.1">
    <property type="nucleotide sequence ID" value="NZ_MCAS01000040.1"/>
</dbReference>
<accession>A0A420FTS2</accession>
<dbReference type="GO" id="GO:0016747">
    <property type="term" value="F:acyltransferase activity, transferring groups other than amino-acyl groups"/>
    <property type="evidence" value="ECO:0007669"/>
    <property type="project" value="InterPro"/>
</dbReference>